<evidence type="ECO:0000313" key="2">
    <source>
        <dbReference type="EMBL" id="KRN83282.1"/>
    </source>
</evidence>
<evidence type="ECO:0000313" key="5">
    <source>
        <dbReference type="Proteomes" id="UP000182818"/>
    </source>
</evidence>
<dbReference type="EMBL" id="JQBY01000003">
    <property type="protein sequence ID" value="KRN83282.1"/>
    <property type="molecule type" value="Genomic_DNA"/>
</dbReference>
<proteinExistence type="predicted"/>
<dbReference type="RefSeq" id="WP_057805247.1">
    <property type="nucleotide sequence ID" value="NZ_BJYP01000009.1"/>
</dbReference>
<dbReference type="InterPro" id="IPR008254">
    <property type="entry name" value="Flavodoxin/NO_synth"/>
</dbReference>
<dbReference type="PANTHER" id="PTHR39201">
    <property type="entry name" value="EXPORTED PROTEIN-RELATED"/>
    <property type="match status" value="1"/>
</dbReference>
<dbReference type="OrthoDB" id="9806505at2"/>
<protein>
    <submittedName>
        <fullName evidence="3">Flavodoxin</fullName>
    </submittedName>
</protein>
<sequence length="183" mass="20641">MSTIVYFSHQGETLLEGRYQQVSFGNTEVVAKTIAKKLDYDLIKLIPEEPYAIDYQTTLARAKLELQDDSLPEISSVKHNFQADDEIFLGYPIWWGTLPMVIKTFLKQVDLSGKKLYPFCTHEGSGFGRSLQDLGKLLPETEIQKGLAIRGSRVTCAQCAVDNWLCQKIQTNKLGGHENGNKR</sequence>
<dbReference type="Proteomes" id="UP000051749">
    <property type="component" value="Unassembled WGS sequence"/>
</dbReference>
<dbReference type="GO" id="GO:0010181">
    <property type="term" value="F:FMN binding"/>
    <property type="evidence" value="ECO:0007669"/>
    <property type="project" value="InterPro"/>
</dbReference>
<dbReference type="AlphaFoldDB" id="A0A0R2K0X0"/>
<name>A0A0R2K0X0_9LACO</name>
<dbReference type="InterPro" id="IPR029039">
    <property type="entry name" value="Flavoprotein-like_sf"/>
</dbReference>
<dbReference type="STRING" id="319653.SAMN04487973_10459"/>
<dbReference type="PATRIC" id="fig|319653.3.peg.1333"/>
<evidence type="ECO:0000259" key="1">
    <source>
        <dbReference type="Pfam" id="PF12682"/>
    </source>
</evidence>
<evidence type="ECO:0000313" key="4">
    <source>
        <dbReference type="Proteomes" id="UP000051749"/>
    </source>
</evidence>
<evidence type="ECO:0000313" key="3">
    <source>
        <dbReference type="EMBL" id="SER30049.1"/>
    </source>
</evidence>
<dbReference type="Proteomes" id="UP000182818">
    <property type="component" value="Unassembled WGS sequence"/>
</dbReference>
<dbReference type="Gene3D" id="3.40.50.360">
    <property type="match status" value="1"/>
</dbReference>
<accession>A0A0R2K0X0</accession>
<dbReference type="PANTHER" id="PTHR39201:SF1">
    <property type="entry name" value="FLAVODOXIN-LIKE DOMAIN-CONTAINING PROTEIN"/>
    <property type="match status" value="1"/>
</dbReference>
<organism evidence="2 4">
    <name type="scientific">Pediococcus ethanolidurans</name>
    <dbReference type="NCBI Taxonomy" id="319653"/>
    <lineage>
        <taxon>Bacteria</taxon>
        <taxon>Bacillati</taxon>
        <taxon>Bacillota</taxon>
        <taxon>Bacilli</taxon>
        <taxon>Lactobacillales</taxon>
        <taxon>Lactobacillaceae</taxon>
        <taxon>Pediococcus</taxon>
    </lineage>
</organism>
<dbReference type="Pfam" id="PF12682">
    <property type="entry name" value="Flavodoxin_4"/>
    <property type="match status" value="1"/>
</dbReference>
<reference evidence="2 4" key="1">
    <citation type="journal article" date="2015" name="Genome Announc.">
        <title>Expanding the biotechnology potential of lactobacilli through comparative genomics of 213 strains and associated genera.</title>
        <authorList>
            <person name="Sun Z."/>
            <person name="Harris H.M."/>
            <person name="McCann A."/>
            <person name="Guo C."/>
            <person name="Argimon S."/>
            <person name="Zhang W."/>
            <person name="Yang X."/>
            <person name="Jeffery I.B."/>
            <person name="Cooney J.C."/>
            <person name="Kagawa T.F."/>
            <person name="Liu W."/>
            <person name="Song Y."/>
            <person name="Salvetti E."/>
            <person name="Wrobel A."/>
            <person name="Rasinkangas P."/>
            <person name="Parkhill J."/>
            <person name="Rea M.C."/>
            <person name="O'Sullivan O."/>
            <person name="Ritari J."/>
            <person name="Douillard F.P."/>
            <person name="Paul Ross R."/>
            <person name="Yang R."/>
            <person name="Briner A.E."/>
            <person name="Felis G.E."/>
            <person name="de Vos W.M."/>
            <person name="Barrangou R."/>
            <person name="Klaenhammer T.R."/>
            <person name="Caufield P.W."/>
            <person name="Cui Y."/>
            <person name="Zhang H."/>
            <person name="O'Toole P.W."/>
        </authorList>
    </citation>
    <scope>NUCLEOTIDE SEQUENCE [LARGE SCALE GENOMIC DNA]</scope>
    <source>
        <strain evidence="2 4">DSM 22301</strain>
    </source>
</reference>
<dbReference type="EMBL" id="FOGK01000004">
    <property type="protein sequence ID" value="SER30049.1"/>
    <property type="molecule type" value="Genomic_DNA"/>
</dbReference>
<dbReference type="GO" id="GO:0016651">
    <property type="term" value="F:oxidoreductase activity, acting on NAD(P)H"/>
    <property type="evidence" value="ECO:0007669"/>
    <property type="project" value="UniProtKB-ARBA"/>
</dbReference>
<feature type="domain" description="Flavodoxin-like" evidence="1">
    <location>
        <begin position="24"/>
        <end position="164"/>
    </location>
</feature>
<keyword evidence="5" id="KW-1185">Reference proteome</keyword>
<gene>
    <name evidence="2" type="ORF">IV87_GL001316</name>
    <name evidence="3" type="ORF">SAMN04487973_10459</name>
</gene>
<reference evidence="3 5" key="2">
    <citation type="submission" date="2016-10" db="EMBL/GenBank/DDBJ databases">
        <authorList>
            <person name="Varghese N."/>
            <person name="Submissions S."/>
        </authorList>
    </citation>
    <scope>NUCLEOTIDE SEQUENCE [LARGE SCALE GENOMIC DNA]</scope>
    <source>
        <strain evidence="3 5">CGMCC 1.3889</strain>
    </source>
</reference>
<dbReference type="SUPFAM" id="SSF52218">
    <property type="entry name" value="Flavoproteins"/>
    <property type="match status" value="1"/>
</dbReference>
<comment type="caution">
    <text evidence="2">The sequence shown here is derived from an EMBL/GenBank/DDBJ whole genome shotgun (WGS) entry which is preliminary data.</text>
</comment>
<dbReference type="GeneID" id="76042896"/>